<keyword evidence="1" id="KW-1133">Transmembrane helix</keyword>
<evidence type="ECO:0000313" key="3">
    <source>
        <dbReference type="EMBL" id="GAF86554.1"/>
    </source>
</evidence>
<sequence>MILFPPGIIANLATDEVGNIIPIHIVSLRALYFSVVTMTTLGFGDMYALPNSICGHVLLMLQVILGYVLLGALITRFAILFSGDGPAGSHMTNYVKGKCFRIFFDGK</sequence>
<comment type="caution">
    <text evidence="3">The sequence shown here is derived from an EMBL/GenBank/DDBJ whole genome shotgun (WGS) entry which is preliminary data.</text>
</comment>
<evidence type="ECO:0000259" key="2">
    <source>
        <dbReference type="Pfam" id="PF07885"/>
    </source>
</evidence>
<dbReference type="InterPro" id="IPR013099">
    <property type="entry name" value="K_chnl_dom"/>
</dbReference>
<feature type="transmembrane region" description="Helical" evidence="1">
    <location>
        <begin position="20"/>
        <end position="44"/>
    </location>
</feature>
<dbReference type="Gene3D" id="1.10.287.70">
    <property type="match status" value="1"/>
</dbReference>
<organism evidence="3">
    <name type="scientific">marine sediment metagenome</name>
    <dbReference type="NCBI Taxonomy" id="412755"/>
    <lineage>
        <taxon>unclassified sequences</taxon>
        <taxon>metagenomes</taxon>
        <taxon>ecological metagenomes</taxon>
    </lineage>
</organism>
<reference evidence="3" key="1">
    <citation type="journal article" date="2014" name="Front. Microbiol.">
        <title>High frequency of phylogenetically diverse reductive dehalogenase-homologous genes in deep subseafloor sedimentary metagenomes.</title>
        <authorList>
            <person name="Kawai M."/>
            <person name="Futagami T."/>
            <person name="Toyoda A."/>
            <person name="Takaki Y."/>
            <person name="Nishi S."/>
            <person name="Hori S."/>
            <person name="Arai W."/>
            <person name="Tsubouchi T."/>
            <person name="Morono Y."/>
            <person name="Uchiyama I."/>
            <person name="Ito T."/>
            <person name="Fujiyama A."/>
            <person name="Inagaki F."/>
            <person name="Takami H."/>
        </authorList>
    </citation>
    <scope>NUCLEOTIDE SEQUENCE</scope>
    <source>
        <strain evidence="3">Expedition CK06-06</strain>
    </source>
</reference>
<feature type="transmembrane region" description="Helical" evidence="1">
    <location>
        <begin position="56"/>
        <end position="81"/>
    </location>
</feature>
<protein>
    <recommendedName>
        <fullName evidence="2">Potassium channel domain-containing protein</fullName>
    </recommendedName>
</protein>
<gene>
    <name evidence="3" type="ORF">S01H1_28843</name>
</gene>
<proteinExistence type="predicted"/>
<name>X0T022_9ZZZZ</name>
<keyword evidence="1" id="KW-0472">Membrane</keyword>
<keyword evidence="1" id="KW-0812">Transmembrane</keyword>
<dbReference type="AlphaFoldDB" id="X0T022"/>
<accession>X0T022</accession>
<dbReference type="Pfam" id="PF07885">
    <property type="entry name" value="Ion_trans_2"/>
    <property type="match status" value="1"/>
</dbReference>
<dbReference type="SUPFAM" id="SSF81324">
    <property type="entry name" value="Voltage-gated potassium channels"/>
    <property type="match status" value="1"/>
</dbReference>
<feature type="domain" description="Potassium channel" evidence="2">
    <location>
        <begin position="28"/>
        <end position="81"/>
    </location>
</feature>
<dbReference type="EMBL" id="BARS01017653">
    <property type="protein sequence ID" value="GAF86554.1"/>
    <property type="molecule type" value="Genomic_DNA"/>
</dbReference>
<evidence type="ECO:0000256" key="1">
    <source>
        <dbReference type="SAM" id="Phobius"/>
    </source>
</evidence>